<dbReference type="GO" id="GO:0004636">
    <property type="term" value="F:phosphoribosyl-ATP diphosphatase activity"/>
    <property type="evidence" value="ECO:0007669"/>
    <property type="project" value="UniProtKB-ARBA"/>
</dbReference>
<evidence type="ECO:0000256" key="5">
    <source>
        <dbReference type="ARBA" id="ARBA00022801"/>
    </source>
</evidence>
<dbReference type="PANTHER" id="PTHR42945">
    <property type="entry name" value="HISTIDINE BIOSYNTHESIS BIFUNCTIONAL PROTEIN"/>
    <property type="match status" value="1"/>
</dbReference>
<dbReference type="AlphaFoldDB" id="A0A7E4VHZ3"/>
<dbReference type="SUPFAM" id="SSF141734">
    <property type="entry name" value="HisI-like"/>
    <property type="match status" value="1"/>
</dbReference>
<reference evidence="9" key="1">
    <citation type="journal article" date="2013" name="Genetics">
        <title>The draft genome and transcriptome of Panagrellus redivivus are shaped by the harsh demands of a free-living lifestyle.</title>
        <authorList>
            <person name="Srinivasan J."/>
            <person name="Dillman A.R."/>
            <person name="Macchietto M.G."/>
            <person name="Heikkinen L."/>
            <person name="Lakso M."/>
            <person name="Fracchia K.M."/>
            <person name="Antoshechkin I."/>
            <person name="Mortazavi A."/>
            <person name="Wong G."/>
            <person name="Sternberg P.W."/>
        </authorList>
    </citation>
    <scope>NUCLEOTIDE SEQUENCE [LARGE SCALE GENOMIC DNA]</scope>
    <source>
        <strain evidence="9">MT8872</strain>
    </source>
</reference>
<organism evidence="9 10">
    <name type="scientific">Panagrellus redivivus</name>
    <name type="common">Microworm</name>
    <dbReference type="NCBI Taxonomy" id="6233"/>
    <lineage>
        <taxon>Eukaryota</taxon>
        <taxon>Metazoa</taxon>
        <taxon>Ecdysozoa</taxon>
        <taxon>Nematoda</taxon>
        <taxon>Chromadorea</taxon>
        <taxon>Rhabditida</taxon>
        <taxon>Tylenchina</taxon>
        <taxon>Panagrolaimomorpha</taxon>
        <taxon>Panagrolaimoidea</taxon>
        <taxon>Panagrolaimidae</taxon>
        <taxon>Panagrellus</taxon>
    </lineage>
</organism>
<comment type="pathway">
    <text evidence="2">Amino-acid biosynthesis; L-histidine biosynthesis; L-histidine from 5-phospho-alpha-D-ribose 1-diphosphate: step 3/9.</text>
</comment>
<keyword evidence="4" id="KW-0028">Amino-acid biosynthesis</keyword>
<keyword evidence="5" id="KW-0378">Hydrolase</keyword>
<keyword evidence="6" id="KW-0368">Histidine biosynthesis</keyword>
<feature type="region of interest" description="Disordered" evidence="7">
    <location>
        <begin position="1"/>
        <end position="54"/>
    </location>
</feature>
<dbReference type="WBParaSite" id="Pan_g21107.t1">
    <property type="protein sequence ID" value="Pan_g21107.t1"/>
    <property type="gene ID" value="Pan_g21107"/>
</dbReference>
<evidence type="ECO:0000313" key="10">
    <source>
        <dbReference type="WBParaSite" id="Pan_g21107.t1"/>
    </source>
</evidence>
<protein>
    <recommendedName>
        <fullName evidence="3">phosphoribosyl-AMP cyclohydrolase</fullName>
        <ecNumber evidence="3">3.5.4.19</ecNumber>
    </recommendedName>
</protein>
<dbReference type="InterPro" id="IPR038019">
    <property type="entry name" value="PRib_AMP_CycHydrolase_sf"/>
</dbReference>
<dbReference type="FunFam" id="3.10.20.810:FF:000001">
    <property type="entry name" value="Histidine biosynthesis bifunctional protein HisIE"/>
    <property type="match status" value="1"/>
</dbReference>
<dbReference type="EC" id="3.5.4.19" evidence="3"/>
<evidence type="ECO:0000256" key="7">
    <source>
        <dbReference type="SAM" id="MobiDB-lite"/>
    </source>
</evidence>
<dbReference type="Gene3D" id="3.10.20.810">
    <property type="entry name" value="Phosphoribosyl-AMP cyclohydrolase"/>
    <property type="match status" value="1"/>
</dbReference>
<comment type="catalytic activity">
    <reaction evidence="1">
        <text>1-(5-phospho-beta-D-ribosyl)-5'-AMP + H2O = 1-(5-phospho-beta-D-ribosyl)-5-[(5-phospho-beta-D-ribosylamino)methylideneamino]imidazole-4-carboxamide</text>
        <dbReference type="Rhea" id="RHEA:20049"/>
        <dbReference type="ChEBI" id="CHEBI:15377"/>
        <dbReference type="ChEBI" id="CHEBI:58435"/>
        <dbReference type="ChEBI" id="CHEBI:59457"/>
        <dbReference type="EC" id="3.5.4.19"/>
    </reaction>
</comment>
<dbReference type="NCBIfam" id="NF000768">
    <property type="entry name" value="PRK00051.1"/>
    <property type="match status" value="1"/>
</dbReference>
<evidence type="ECO:0000256" key="1">
    <source>
        <dbReference type="ARBA" id="ARBA00000024"/>
    </source>
</evidence>
<name>A0A7E4VHZ3_PANRE</name>
<accession>A0A7E4VHZ3</accession>
<proteinExistence type="predicted"/>
<evidence type="ECO:0000256" key="6">
    <source>
        <dbReference type="ARBA" id="ARBA00023102"/>
    </source>
</evidence>
<dbReference type="Proteomes" id="UP000492821">
    <property type="component" value="Unassembled WGS sequence"/>
</dbReference>
<evidence type="ECO:0000256" key="4">
    <source>
        <dbReference type="ARBA" id="ARBA00022605"/>
    </source>
</evidence>
<keyword evidence="9" id="KW-1185">Reference proteome</keyword>
<dbReference type="UniPathway" id="UPA00031">
    <property type="reaction ID" value="UER00008"/>
</dbReference>
<dbReference type="GO" id="GO:0004635">
    <property type="term" value="F:phosphoribosyl-AMP cyclohydrolase activity"/>
    <property type="evidence" value="ECO:0007669"/>
    <property type="project" value="UniProtKB-EC"/>
</dbReference>
<dbReference type="PANTHER" id="PTHR42945:SF1">
    <property type="entry name" value="HISTIDINE BIOSYNTHESIS BIFUNCTIONAL PROTEIN HIS7"/>
    <property type="match status" value="1"/>
</dbReference>
<evidence type="ECO:0000313" key="9">
    <source>
        <dbReference type="Proteomes" id="UP000492821"/>
    </source>
</evidence>
<evidence type="ECO:0000259" key="8">
    <source>
        <dbReference type="Pfam" id="PF01502"/>
    </source>
</evidence>
<dbReference type="Pfam" id="PF01502">
    <property type="entry name" value="PRA-CH"/>
    <property type="match status" value="1"/>
</dbReference>
<feature type="domain" description="Phosphoribosyl-AMP cyclohydrolase" evidence="8">
    <location>
        <begin position="99"/>
        <end position="155"/>
    </location>
</feature>
<evidence type="ECO:0000256" key="2">
    <source>
        <dbReference type="ARBA" id="ARBA00005169"/>
    </source>
</evidence>
<dbReference type="InterPro" id="IPR002496">
    <property type="entry name" value="PRib_AMP_CycHydrolase_dom"/>
</dbReference>
<feature type="region of interest" description="Disordered" evidence="7">
    <location>
        <begin position="375"/>
        <end position="397"/>
    </location>
</feature>
<dbReference type="GO" id="GO:0000105">
    <property type="term" value="P:L-histidine biosynthetic process"/>
    <property type="evidence" value="ECO:0007669"/>
    <property type="project" value="UniProtKB-UniPathway"/>
</dbReference>
<reference evidence="10" key="2">
    <citation type="submission" date="2020-10" db="UniProtKB">
        <authorList>
            <consortium name="WormBaseParasite"/>
        </authorList>
    </citation>
    <scope>IDENTIFICATION</scope>
</reference>
<sequence length="397" mass="42921">MPSCAGAGLHLVGKMPPRHAHVTSPKHGPAAANHQPSFEPAHSNREIPRTLGDTPLPMTTPAADLAETIEENSILTPQFNADGLIPAVATDAANGVVLMLAWMNAEALEKTIETGQAWYWSRSRKCLWHKGATSGQVQQVEELRIDCDQDAVWLKLLLSPDRYGAGSPDAPPGAGCPAEIGPQGNIDVFERDQALQYHGQKTDQPPKTLQSHLRKAVPPACRDGESIDRAITEAQRNDKIVGKAVSPKFAVEVAPKRSDVLQARNAELRARRVHMMIRGSEIARSVLQTMRPIDDTNSVVVGKPEIGPGTEGRMQRLRAHKDAIDAKRCRGQQPSDIADHRTRVGRRSGAVGETECEAAEMHARIAVGCLGITDPALGHGRNPAERAGLRRSTVGNR</sequence>
<evidence type="ECO:0000256" key="3">
    <source>
        <dbReference type="ARBA" id="ARBA00012721"/>
    </source>
</evidence>